<evidence type="ECO:0000313" key="3">
    <source>
        <dbReference type="Proteomes" id="UP001472866"/>
    </source>
</evidence>
<dbReference type="EMBL" id="CP151502">
    <property type="protein sequence ID" value="WZN60138.1"/>
    <property type="molecule type" value="Genomic_DNA"/>
</dbReference>
<feature type="compositionally biased region" description="Polar residues" evidence="1">
    <location>
        <begin position="98"/>
        <end position="109"/>
    </location>
</feature>
<feature type="region of interest" description="Disordered" evidence="1">
    <location>
        <begin position="60"/>
        <end position="133"/>
    </location>
</feature>
<keyword evidence="3" id="KW-1185">Reference proteome</keyword>
<feature type="compositionally biased region" description="Basic and acidic residues" evidence="1">
    <location>
        <begin position="124"/>
        <end position="133"/>
    </location>
</feature>
<gene>
    <name evidence="2" type="ORF">HKI87_02g16660</name>
</gene>
<organism evidence="2 3">
    <name type="scientific">Chloropicon roscoffensis</name>
    <dbReference type="NCBI Taxonomy" id="1461544"/>
    <lineage>
        <taxon>Eukaryota</taxon>
        <taxon>Viridiplantae</taxon>
        <taxon>Chlorophyta</taxon>
        <taxon>Chloropicophyceae</taxon>
        <taxon>Chloropicales</taxon>
        <taxon>Chloropicaceae</taxon>
        <taxon>Chloropicon</taxon>
    </lineage>
</organism>
<reference evidence="2 3" key="1">
    <citation type="submission" date="2024-03" db="EMBL/GenBank/DDBJ databases">
        <title>Complete genome sequence of the green alga Chloropicon roscoffensis RCC1871.</title>
        <authorList>
            <person name="Lemieux C."/>
            <person name="Pombert J.-F."/>
            <person name="Otis C."/>
            <person name="Turmel M."/>
        </authorList>
    </citation>
    <scope>NUCLEOTIDE SEQUENCE [LARGE SCALE GENOMIC DNA]</scope>
    <source>
        <strain evidence="2 3">RCC1871</strain>
    </source>
</reference>
<feature type="compositionally biased region" description="Basic and acidic residues" evidence="1">
    <location>
        <begin position="88"/>
        <end position="97"/>
    </location>
</feature>
<feature type="region of interest" description="Disordered" evidence="1">
    <location>
        <begin position="1"/>
        <end position="41"/>
    </location>
</feature>
<evidence type="ECO:0008006" key="4">
    <source>
        <dbReference type="Google" id="ProtNLM"/>
    </source>
</evidence>
<evidence type="ECO:0000256" key="1">
    <source>
        <dbReference type="SAM" id="MobiDB-lite"/>
    </source>
</evidence>
<feature type="compositionally biased region" description="Basic and acidic residues" evidence="1">
    <location>
        <begin position="1"/>
        <end position="20"/>
    </location>
</feature>
<sequence>MTDSWRKARKSIAEVKDKHQGKSLQESIDEEQKISDKTKKNLRRASITIDAILKLNPTLSSSGPVVQVDSSDNVEEQKVKAKKNRRKSLSDMCKDSSGKLTNDYWSKLQSRLKIESDGEEENDENKKEEDEIHEKFEASLANKEVVVEEQSL</sequence>
<dbReference type="AlphaFoldDB" id="A0AAX4P250"/>
<dbReference type="Proteomes" id="UP001472866">
    <property type="component" value="Chromosome 02"/>
</dbReference>
<feature type="compositionally biased region" description="Basic and acidic residues" evidence="1">
    <location>
        <begin position="30"/>
        <end position="39"/>
    </location>
</feature>
<feature type="compositionally biased region" description="Polar residues" evidence="1">
    <location>
        <begin position="60"/>
        <end position="71"/>
    </location>
</feature>
<protein>
    <recommendedName>
        <fullName evidence="4">RRP15-like protein</fullName>
    </recommendedName>
</protein>
<proteinExistence type="predicted"/>
<evidence type="ECO:0000313" key="2">
    <source>
        <dbReference type="EMBL" id="WZN60138.1"/>
    </source>
</evidence>
<name>A0AAX4P250_9CHLO</name>
<accession>A0AAX4P250</accession>